<dbReference type="Gene3D" id="3.10.490.10">
    <property type="entry name" value="Gamma-glutamyl cyclotransferase-like"/>
    <property type="match status" value="1"/>
</dbReference>
<dbReference type="Proteomes" id="UP001303760">
    <property type="component" value="Unassembled WGS sequence"/>
</dbReference>
<reference evidence="5" key="1">
    <citation type="journal article" date="2023" name="Mol. Phylogenet. Evol.">
        <title>Genome-scale phylogeny and comparative genomics of the fungal order Sordariales.</title>
        <authorList>
            <person name="Hensen N."/>
            <person name="Bonometti L."/>
            <person name="Westerberg I."/>
            <person name="Brannstrom I.O."/>
            <person name="Guillou S."/>
            <person name="Cros-Aarteil S."/>
            <person name="Calhoun S."/>
            <person name="Haridas S."/>
            <person name="Kuo A."/>
            <person name="Mondo S."/>
            <person name="Pangilinan J."/>
            <person name="Riley R."/>
            <person name="LaButti K."/>
            <person name="Andreopoulos B."/>
            <person name="Lipzen A."/>
            <person name="Chen C."/>
            <person name="Yan M."/>
            <person name="Daum C."/>
            <person name="Ng V."/>
            <person name="Clum A."/>
            <person name="Steindorff A."/>
            <person name="Ohm R.A."/>
            <person name="Martin F."/>
            <person name="Silar P."/>
            <person name="Natvig D.O."/>
            <person name="Lalanne C."/>
            <person name="Gautier V."/>
            <person name="Ament-Velasquez S.L."/>
            <person name="Kruys A."/>
            <person name="Hutchinson M.I."/>
            <person name="Powell A.J."/>
            <person name="Barry K."/>
            <person name="Miller A.N."/>
            <person name="Grigoriev I.V."/>
            <person name="Debuchy R."/>
            <person name="Gladieux P."/>
            <person name="Hiltunen Thoren M."/>
            <person name="Johannesson H."/>
        </authorList>
    </citation>
    <scope>NUCLEOTIDE SEQUENCE</scope>
    <source>
        <strain evidence="5">CBS 532.94</strain>
    </source>
</reference>
<dbReference type="InterPro" id="IPR036568">
    <property type="entry name" value="GGCT-like_sf"/>
</dbReference>
<dbReference type="InterPro" id="IPR013024">
    <property type="entry name" value="GGCT-like"/>
</dbReference>
<dbReference type="PANTHER" id="PTHR31544:SF4">
    <property type="entry name" value="GAMMA-GLUTAMYLCYCLOTRANSFERASE-RELATED"/>
    <property type="match status" value="1"/>
</dbReference>
<proteinExistence type="inferred from homology"/>
<evidence type="ECO:0000256" key="3">
    <source>
        <dbReference type="ARBA" id="ARBA00030602"/>
    </source>
</evidence>
<dbReference type="CDD" id="cd06661">
    <property type="entry name" value="GGCT_like"/>
    <property type="match status" value="1"/>
</dbReference>
<accession>A0AAN7C9P9</accession>
<sequence>MSSSEFMDELESMARLAVEHDAGPAEADDITIQKWQALFGYSYSEAAKKIEGHRRDMCRNPVTDARWDLVRDEKQAQGYDKEAYEHACLISQQTRVAQQEPFTLPVKAASKYLLKMEGPLHSIEAIRAITRFSDRDTGVSELRLVAGTDDSGLSASFCIVDAATKQNIQTWLSSAEPLFQPIFVRYSKADKALSSTSHFPTIGLDTTLPQHRLGSDSALPSPAQDEYPVWYFFYGTLRDPAVLRRVLQLNDDAELLMYRPAKITGGVLTQWGGKYMALVDATEMSTVVVSAFLVLTSEQEDVLRCYETDKYEVVRCEIRMLDDNTVVKGLTWRFIST</sequence>
<gene>
    <name evidence="5" type="ORF">C8A03DRAFT_34233</name>
</gene>
<dbReference type="InterPro" id="IPR045038">
    <property type="entry name" value="AIG2-like"/>
</dbReference>
<organism evidence="5 6">
    <name type="scientific">Achaetomium macrosporum</name>
    <dbReference type="NCBI Taxonomy" id="79813"/>
    <lineage>
        <taxon>Eukaryota</taxon>
        <taxon>Fungi</taxon>
        <taxon>Dikarya</taxon>
        <taxon>Ascomycota</taxon>
        <taxon>Pezizomycotina</taxon>
        <taxon>Sordariomycetes</taxon>
        <taxon>Sordariomycetidae</taxon>
        <taxon>Sordariales</taxon>
        <taxon>Chaetomiaceae</taxon>
        <taxon>Achaetomium</taxon>
    </lineage>
</organism>
<feature type="domain" description="Gamma-glutamylcyclotransferase AIG2-like" evidence="4">
    <location>
        <begin position="231"/>
        <end position="332"/>
    </location>
</feature>
<comment type="caution">
    <text evidence="5">The sequence shown here is derived from an EMBL/GenBank/DDBJ whole genome shotgun (WGS) entry which is preliminary data.</text>
</comment>
<dbReference type="InterPro" id="IPR009288">
    <property type="entry name" value="AIG2-like_dom"/>
</dbReference>
<keyword evidence="6" id="KW-1185">Reference proteome</keyword>
<protein>
    <recommendedName>
        <fullName evidence="3">Putative gamma-glutamylcyclotransferase</fullName>
    </recommendedName>
</protein>
<evidence type="ECO:0000259" key="4">
    <source>
        <dbReference type="Pfam" id="PF06094"/>
    </source>
</evidence>
<reference evidence="5" key="2">
    <citation type="submission" date="2023-05" db="EMBL/GenBank/DDBJ databases">
        <authorList>
            <consortium name="Lawrence Berkeley National Laboratory"/>
            <person name="Steindorff A."/>
            <person name="Hensen N."/>
            <person name="Bonometti L."/>
            <person name="Westerberg I."/>
            <person name="Brannstrom I.O."/>
            <person name="Guillou S."/>
            <person name="Cros-Aarteil S."/>
            <person name="Calhoun S."/>
            <person name="Haridas S."/>
            <person name="Kuo A."/>
            <person name="Mondo S."/>
            <person name="Pangilinan J."/>
            <person name="Riley R."/>
            <person name="Labutti K."/>
            <person name="Andreopoulos B."/>
            <person name="Lipzen A."/>
            <person name="Chen C."/>
            <person name="Yanf M."/>
            <person name="Daum C."/>
            <person name="Ng V."/>
            <person name="Clum A."/>
            <person name="Ohm R."/>
            <person name="Martin F."/>
            <person name="Silar P."/>
            <person name="Natvig D."/>
            <person name="Lalanne C."/>
            <person name="Gautier V."/>
            <person name="Ament-Velasquez S.L."/>
            <person name="Kruys A."/>
            <person name="Hutchinson M.I."/>
            <person name="Powell A.J."/>
            <person name="Barry K."/>
            <person name="Miller A.N."/>
            <person name="Grigoriev I.V."/>
            <person name="Debuchy R."/>
            <person name="Gladieux P."/>
            <person name="Thoren M.H."/>
            <person name="Johannesson H."/>
        </authorList>
    </citation>
    <scope>NUCLEOTIDE SEQUENCE</scope>
    <source>
        <strain evidence="5">CBS 532.94</strain>
    </source>
</reference>
<evidence type="ECO:0000256" key="2">
    <source>
        <dbReference type="ARBA" id="ARBA00022679"/>
    </source>
</evidence>
<dbReference type="AlphaFoldDB" id="A0AAN7C9P9"/>
<dbReference type="PANTHER" id="PTHR31544">
    <property type="entry name" value="AIG2-LIKE PROTEIN D"/>
    <property type="match status" value="1"/>
</dbReference>
<evidence type="ECO:0000313" key="5">
    <source>
        <dbReference type="EMBL" id="KAK4237760.1"/>
    </source>
</evidence>
<dbReference type="EMBL" id="MU860123">
    <property type="protein sequence ID" value="KAK4237760.1"/>
    <property type="molecule type" value="Genomic_DNA"/>
</dbReference>
<keyword evidence="2" id="KW-0808">Transferase</keyword>
<dbReference type="GO" id="GO:0016740">
    <property type="term" value="F:transferase activity"/>
    <property type="evidence" value="ECO:0007669"/>
    <property type="project" value="UniProtKB-KW"/>
</dbReference>
<name>A0AAN7C9P9_9PEZI</name>
<dbReference type="Pfam" id="PF06094">
    <property type="entry name" value="GGACT"/>
    <property type="match status" value="1"/>
</dbReference>
<dbReference type="SUPFAM" id="SSF110857">
    <property type="entry name" value="Gamma-glutamyl cyclotransferase-like"/>
    <property type="match status" value="1"/>
</dbReference>
<comment type="similarity">
    <text evidence="1">Belongs to the gamma-glutamylcyclotransferase family.</text>
</comment>
<evidence type="ECO:0000313" key="6">
    <source>
        <dbReference type="Proteomes" id="UP001303760"/>
    </source>
</evidence>
<evidence type="ECO:0000256" key="1">
    <source>
        <dbReference type="ARBA" id="ARBA00008861"/>
    </source>
</evidence>